<dbReference type="Proteomes" id="UP000070560">
    <property type="component" value="Chromosome"/>
</dbReference>
<organism evidence="1 2">
    <name type="scientific">Desulfofervidus auxilii</name>
    <dbReference type="NCBI Taxonomy" id="1621989"/>
    <lineage>
        <taxon>Bacteria</taxon>
        <taxon>Pseudomonadati</taxon>
        <taxon>Thermodesulfobacteriota</taxon>
        <taxon>Candidatus Desulfofervidia</taxon>
        <taxon>Candidatus Desulfofervidales</taxon>
        <taxon>Candidatus Desulfofervidaceae</taxon>
        <taxon>Candidatus Desulfofervidus</taxon>
    </lineage>
</organism>
<dbReference type="EMBL" id="CP013015">
    <property type="protein sequence ID" value="AMM40327.1"/>
    <property type="molecule type" value="Genomic_DNA"/>
</dbReference>
<dbReference type="AlphaFoldDB" id="A0A7U4QJ48"/>
<dbReference type="Pfam" id="PF09754">
    <property type="entry name" value="PAC2"/>
    <property type="match status" value="1"/>
</dbReference>
<dbReference type="SUPFAM" id="SSF159659">
    <property type="entry name" value="Cgl1923-like"/>
    <property type="match status" value="1"/>
</dbReference>
<name>A0A7U4QJ48_DESA2</name>
<dbReference type="OrthoDB" id="150941at2"/>
<dbReference type="InterPro" id="IPR038389">
    <property type="entry name" value="PSMG2_sf"/>
</dbReference>
<gene>
    <name evidence="1" type="ORF">HS1_000521</name>
</gene>
<dbReference type="InterPro" id="IPR019151">
    <property type="entry name" value="Proteasome_assmbl_chaperone_2"/>
</dbReference>
<accession>A0A7U4QJ48</accession>
<dbReference type="PANTHER" id="PTHR35610">
    <property type="entry name" value="3-ISOPROPYLMALATE DEHYDRATASE-RELATED"/>
    <property type="match status" value="1"/>
</dbReference>
<sequence length="256" mass="28320">MRLSVEVLKKQEFQTPILLACWPGMGYVALSVAKYLQSHLPAEKIALISADDCFQLPGISINSGLIESIFLPQNNFYFWQSKDKSLLIFIGDAQPVPGKEYLLANTILDFAQAHGVRQVFTSAAMPLEISHKTTPNVWAVGSDEQVLQKLSQQNIQLMKRGTISGMNGSLLGVAKGRNFEAICLLGEIPFYTIQIENPKATKAVIEVFMSLTGITVDMSELDEVSQYMEKEVDEYLKIAQEKGQAVTPPKGPETLH</sequence>
<evidence type="ECO:0000313" key="1">
    <source>
        <dbReference type="EMBL" id="AMM40327.1"/>
    </source>
</evidence>
<protein>
    <recommendedName>
        <fullName evidence="3">Proteasome assembly chaperone family protein</fullName>
    </recommendedName>
</protein>
<dbReference type="Gene3D" id="3.40.50.10900">
    <property type="entry name" value="PAC-like subunit"/>
    <property type="match status" value="1"/>
</dbReference>
<proteinExistence type="predicted"/>
<dbReference type="RefSeq" id="WP_066060634.1">
    <property type="nucleotide sequence ID" value="NZ_CP013015.1"/>
</dbReference>
<evidence type="ECO:0008006" key="3">
    <source>
        <dbReference type="Google" id="ProtNLM"/>
    </source>
</evidence>
<keyword evidence="2" id="KW-1185">Reference proteome</keyword>
<evidence type="ECO:0000313" key="2">
    <source>
        <dbReference type="Proteomes" id="UP000070560"/>
    </source>
</evidence>
<dbReference type="PANTHER" id="PTHR35610:SF7">
    <property type="entry name" value="3-ISOPROPYLMALATE DEHYDRATASE"/>
    <property type="match status" value="1"/>
</dbReference>
<dbReference type="KEGG" id="daw:HS1_000521"/>
<reference evidence="1 2" key="1">
    <citation type="submission" date="2015-10" db="EMBL/GenBank/DDBJ databases">
        <title>Candidatus Desulfofervidus auxilii, a hydrogenotrophic sulfate-reducing bacterium involved in the thermophilic anaerobic oxidation of methane.</title>
        <authorList>
            <person name="Krukenberg V."/>
            <person name="Richter M."/>
            <person name="Wegener G."/>
        </authorList>
    </citation>
    <scope>NUCLEOTIDE SEQUENCE [LARGE SCALE GENOMIC DNA]</scope>
    <source>
        <strain evidence="1 2">HS1</strain>
    </source>
</reference>